<dbReference type="RefSeq" id="WP_260330950.1">
    <property type="nucleotide sequence ID" value="NZ_JACHIO010000006.1"/>
</dbReference>
<protein>
    <submittedName>
        <fullName evidence="1">Uncharacterized protein</fullName>
    </submittedName>
</protein>
<dbReference type="EMBL" id="JACHIO010000006">
    <property type="protein sequence ID" value="MBB5063505.1"/>
    <property type="molecule type" value="Genomic_DNA"/>
</dbReference>
<proteinExistence type="predicted"/>
<evidence type="ECO:0000313" key="1">
    <source>
        <dbReference type="EMBL" id="MBB5063505.1"/>
    </source>
</evidence>
<accession>A0A7W7ZP07</accession>
<reference evidence="1 2" key="1">
    <citation type="submission" date="2020-08" db="EMBL/GenBank/DDBJ databases">
        <title>Genomic Encyclopedia of Type Strains, Phase IV (KMG-V): Genome sequencing to study the core and pangenomes of soil and plant-associated prokaryotes.</title>
        <authorList>
            <person name="Whitman W."/>
        </authorList>
    </citation>
    <scope>NUCLEOTIDE SEQUENCE [LARGE SCALE GENOMIC DNA]</scope>
    <source>
        <strain evidence="1 2">X5P3</strain>
    </source>
</reference>
<gene>
    <name evidence="1" type="ORF">HDF15_001847</name>
</gene>
<evidence type="ECO:0000313" key="2">
    <source>
        <dbReference type="Proteomes" id="UP000584867"/>
    </source>
</evidence>
<organism evidence="1 2">
    <name type="scientific">Granulicella mallensis</name>
    <dbReference type="NCBI Taxonomy" id="940614"/>
    <lineage>
        <taxon>Bacteria</taxon>
        <taxon>Pseudomonadati</taxon>
        <taxon>Acidobacteriota</taxon>
        <taxon>Terriglobia</taxon>
        <taxon>Terriglobales</taxon>
        <taxon>Acidobacteriaceae</taxon>
        <taxon>Granulicella</taxon>
    </lineage>
</organism>
<dbReference type="AlphaFoldDB" id="A0A7W7ZP07"/>
<dbReference type="Proteomes" id="UP000584867">
    <property type="component" value="Unassembled WGS sequence"/>
</dbReference>
<name>A0A7W7ZP07_9BACT</name>
<sequence>MTDMSGMPTMGSLSCSIQVSVDMHDNVNLPFSMVQHLYNLANVVTRDKIKDIKVEFWQDESQQDAICTYSFKGWINHWSTGSGDGSNHTLSLNLQPALDAQHFVDLRLSN</sequence>
<comment type="caution">
    <text evidence="1">The sequence shown here is derived from an EMBL/GenBank/DDBJ whole genome shotgun (WGS) entry which is preliminary data.</text>
</comment>